<name>A0AAV6JAM3_9ERIC</name>
<evidence type="ECO:0000313" key="3">
    <source>
        <dbReference type="Proteomes" id="UP000823749"/>
    </source>
</evidence>
<dbReference type="Proteomes" id="UP000823749">
    <property type="component" value="Chromosome 8"/>
</dbReference>
<comment type="caution">
    <text evidence="2">The sequence shown here is derived from an EMBL/GenBank/DDBJ whole genome shotgun (WGS) entry which is preliminary data.</text>
</comment>
<keyword evidence="3" id="KW-1185">Reference proteome</keyword>
<reference evidence="2" key="1">
    <citation type="submission" date="2020-08" db="EMBL/GenBank/DDBJ databases">
        <title>Plant Genome Project.</title>
        <authorList>
            <person name="Zhang R.-G."/>
        </authorList>
    </citation>
    <scope>NUCLEOTIDE SEQUENCE</scope>
    <source>
        <strain evidence="2">WSP0</strain>
        <tissue evidence="2">Leaf</tissue>
    </source>
</reference>
<accession>A0AAV6JAM3</accession>
<dbReference type="AlphaFoldDB" id="A0AAV6JAM3"/>
<sequence>MAGRTTRSGITGTPRSSGSMWRRRLTASRSTAVEEAYLAARLSPKPANGFA</sequence>
<feature type="compositionally biased region" description="Polar residues" evidence="1">
    <location>
        <begin position="1"/>
        <end position="19"/>
    </location>
</feature>
<evidence type="ECO:0000256" key="1">
    <source>
        <dbReference type="SAM" id="MobiDB-lite"/>
    </source>
</evidence>
<gene>
    <name evidence="2" type="ORF">RHGRI_024111</name>
</gene>
<feature type="region of interest" description="Disordered" evidence="1">
    <location>
        <begin position="1"/>
        <end position="26"/>
    </location>
</feature>
<evidence type="ECO:0000313" key="2">
    <source>
        <dbReference type="EMBL" id="KAG5536579.1"/>
    </source>
</evidence>
<proteinExistence type="predicted"/>
<dbReference type="EMBL" id="JACTNZ010000008">
    <property type="protein sequence ID" value="KAG5536579.1"/>
    <property type="molecule type" value="Genomic_DNA"/>
</dbReference>
<organism evidence="2 3">
    <name type="scientific">Rhododendron griersonianum</name>
    <dbReference type="NCBI Taxonomy" id="479676"/>
    <lineage>
        <taxon>Eukaryota</taxon>
        <taxon>Viridiplantae</taxon>
        <taxon>Streptophyta</taxon>
        <taxon>Embryophyta</taxon>
        <taxon>Tracheophyta</taxon>
        <taxon>Spermatophyta</taxon>
        <taxon>Magnoliopsida</taxon>
        <taxon>eudicotyledons</taxon>
        <taxon>Gunneridae</taxon>
        <taxon>Pentapetalae</taxon>
        <taxon>asterids</taxon>
        <taxon>Ericales</taxon>
        <taxon>Ericaceae</taxon>
        <taxon>Ericoideae</taxon>
        <taxon>Rhodoreae</taxon>
        <taxon>Rhododendron</taxon>
    </lineage>
</organism>
<protein>
    <submittedName>
        <fullName evidence="2">Uncharacterized protein</fullName>
    </submittedName>
</protein>